<evidence type="ECO:0000256" key="1">
    <source>
        <dbReference type="ARBA" id="ARBA00009865"/>
    </source>
</evidence>
<feature type="domain" description="Beta-xylosidase C-terminal Concanavalin A-like" evidence="7">
    <location>
        <begin position="311"/>
        <end position="492"/>
    </location>
</feature>
<dbReference type="PANTHER" id="PTHR42812:SF12">
    <property type="entry name" value="BETA-XYLOSIDASE-RELATED"/>
    <property type="match status" value="1"/>
</dbReference>
<proteinExistence type="inferred from homology"/>
<evidence type="ECO:0000313" key="9">
    <source>
        <dbReference type="Proteomes" id="UP000515703"/>
    </source>
</evidence>
<accession>A0A7I8DNT7</accession>
<dbReference type="PANTHER" id="PTHR42812">
    <property type="entry name" value="BETA-XYLOSIDASE"/>
    <property type="match status" value="1"/>
</dbReference>
<protein>
    <submittedName>
        <fullName evidence="8">Glycoside hydrolase 43 family protein</fullName>
    </submittedName>
</protein>
<dbReference type="GO" id="GO:0004553">
    <property type="term" value="F:hydrolase activity, hydrolyzing O-glycosyl compounds"/>
    <property type="evidence" value="ECO:0007669"/>
    <property type="project" value="InterPro"/>
</dbReference>
<evidence type="ECO:0000256" key="3">
    <source>
        <dbReference type="ARBA" id="ARBA00023295"/>
    </source>
</evidence>
<dbReference type="InterPro" id="IPR006710">
    <property type="entry name" value="Glyco_hydro_43"/>
</dbReference>
<name>A0A7I8DNT7_9FIRM</name>
<dbReference type="GO" id="GO:0005975">
    <property type="term" value="P:carbohydrate metabolic process"/>
    <property type="evidence" value="ECO:0007669"/>
    <property type="project" value="InterPro"/>
</dbReference>
<reference evidence="8 9" key="1">
    <citation type="submission" date="2020-08" db="EMBL/GenBank/DDBJ databases">
        <title>Draft genome sequencing of an Anaerocolumna strain isolated from anoxic soil subjected to BSD treatment.</title>
        <authorList>
            <person name="Uek A."/>
            <person name="Tonouchi A."/>
        </authorList>
    </citation>
    <scope>NUCLEOTIDE SEQUENCE [LARGE SCALE GENOMIC DNA]</scope>
    <source>
        <strain evidence="8 9">CTTW</strain>
    </source>
</reference>
<dbReference type="Gene3D" id="2.60.120.200">
    <property type="match status" value="1"/>
</dbReference>
<dbReference type="KEGG" id="acht:bsdcttw_31090"/>
<evidence type="ECO:0000256" key="4">
    <source>
        <dbReference type="PIRSR" id="PIRSR606710-1"/>
    </source>
</evidence>
<dbReference type="InterPro" id="IPR013320">
    <property type="entry name" value="ConA-like_dom_sf"/>
</dbReference>
<feature type="active site" description="Proton acceptor" evidence="4">
    <location>
        <position position="14"/>
    </location>
</feature>
<dbReference type="Pfam" id="PF04616">
    <property type="entry name" value="Glyco_hydro_43"/>
    <property type="match status" value="1"/>
</dbReference>
<dbReference type="AlphaFoldDB" id="A0A7I8DNT7"/>
<keyword evidence="2 6" id="KW-0378">Hydrolase</keyword>
<dbReference type="InterPro" id="IPR051795">
    <property type="entry name" value="Glycosyl_Hydrlase_43"/>
</dbReference>
<comment type="similarity">
    <text evidence="1 6">Belongs to the glycosyl hydrolase 43 family.</text>
</comment>
<evidence type="ECO:0000313" key="8">
    <source>
        <dbReference type="EMBL" id="BCK00069.1"/>
    </source>
</evidence>
<dbReference type="Pfam" id="PF17851">
    <property type="entry name" value="GH43_C2"/>
    <property type="match status" value="1"/>
</dbReference>
<dbReference type="CDD" id="cd18617">
    <property type="entry name" value="GH43_XynB-like"/>
    <property type="match status" value="1"/>
</dbReference>
<dbReference type="Proteomes" id="UP000515703">
    <property type="component" value="Chromosome"/>
</dbReference>
<dbReference type="InterPro" id="IPR041542">
    <property type="entry name" value="GH43_C2"/>
</dbReference>
<feature type="active site" description="Proton donor" evidence="4">
    <location>
        <position position="174"/>
    </location>
</feature>
<evidence type="ECO:0000256" key="2">
    <source>
        <dbReference type="ARBA" id="ARBA00022801"/>
    </source>
</evidence>
<keyword evidence="3 6" id="KW-0326">Glycosidase</keyword>
<evidence type="ECO:0000256" key="6">
    <source>
        <dbReference type="RuleBase" id="RU361187"/>
    </source>
</evidence>
<sequence>MKFQNPIIKGFYPDPSVCYANGTYYLVCSSMHYFPGVPLFESKDLINWNQIGHCLTRRRHIALDKVSSSGGVFAPTIRYHENRFYMTTTNDTTHQNFYVWTDDIYGEWSEPLYVDQGGIDPSLYFEAGHTYFMSNGTDDNGIGGIVQCEINILTGEKLTPSRSIWQGSGGRYLEGPHLYKINGSYYLVAAEGGTEYGHMVTYARGSSPYGPFTSYPYNPVLTNRNLGGYPIQGIGHGDLIQAPDGSYWLIHLGFRQTGQWSTFHHLGREVFLTSVEFKEDGWFTAGDCGTTKEFVEVPYLTTTQEVNSLYTFHNTSFNTDWCYLRHPNYDNYIFTDNKLTLTGSNISLNEADSPSFLGIRQKDFSARITCEVTINHGEAGITIMMDENHHYDLAIKKIAESYHIILRLCIGNIKSIESSFPLGDLNTAKLYIESENQKYSFSVITSEGLHTLGDGLTRYLSSEVAGGFTGVIIGLYAFSEEAPNSAEFTEFSCRYLTD</sequence>
<evidence type="ECO:0000259" key="7">
    <source>
        <dbReference type="Pfam" id="PF17851"/>
    </source>
</evidence>
<dbReference type="Gene3D" id="2.115.10.20">
    <property type="entry name" value="Glycosyl hydrolase domain, family 43"/>
    <property type="match status" value="1"/>
</dbReference>
<feature type="site" description="Important for catalytic activity, responsible for pKa modulation of the active site Glu and correct orientation of both the proton donor and substrate" evidence="5">
    <location>
        <position position="120"/>
    </location>
</feature>
<dbReference type="InterPro" id="IPR023296">
    <property type="entry name" value="Glyco_hydro_beta-prop_sf"/>
</dbReference>
<evidence type="ECO:0000256" key="5">
    <source>
        <dbReference type="PIRSR" id="PIRSR606710-2"/>
    </source>
</evidence>
<dbReference type="SUPFAM" id="SSF49899">
    <property type="entry name" value="Concanavalin A-like lectins/glucanases"/>
    <property type="match status" value="1"/>
</dbReference>
<gene>
    <name evidence="8" type="ORF">bsdcttw_31090</name>
</gene>
<organism evidence="8 9">
    <name type="scientific">Anaerocolumna chitinilytica</name>
    <dbReference type="NCBI Taxonomy" id="1727145"/>
    <lineage>
        <taxon>Bacteria</taxon>
        <taxon>Bacillati</taxon>
        <taxon>Bacillota</taxon>
        <taxon>Clostridia</taxon>
        <taxon>Lachnospirales</taxon>
        <taxon>Lachnospiraceae</taxon>
        <taxon>Anaerocolumna</taxon>
    </lineage>
</organism>
<reference evidence="8 9" key="2">
    <citation type="submission" date="2020-08" db="EMBL/GenBank/DDBJ databases">
        <authorList>
            <person name="Ueki A."/>
            <person name="Tonouchi A."/>
        </authorList>
    </citation>
    <scope>NUCLEOTIDE SEQUENCE [LARGE SCALE GENOMIC DNA]</scope>
    <source>
        <strain evidence="8 9">CTTW</strain>
    </source>
</reference>
<dbReference type="EMBL" id="AP023368">
    <property type="protein sequence ID" value="BCK00069.1"/>
    <property type="molecule type" value="Genomic_DNA"/>
</dbReference>
<dbReference type="SUPFAM" id="SSF75005">
    <property type="entry name" value="Arabinanase/levansucrase/invertase"/>
    <property type="match status" value="1"/>
</dbReference>
<keyword evidence="9" id="KW-1185">Reference proteome</keyword>